<sequence length="300" mass="34421">MKGLLCLLLCSFCVLPQLKAQDIDFPLSRREIEKYESRVRLCRQSDVAITHPDAYLLRTSKAVYPDTVKIINLTIMNRNAPPTEPQDPWLMVWEKGKWVRFPFKPNISFAGIGRLLTEGKSLPEEIHLSAYQNPLQSGKRYQANIYVSTDLDTYCILDGQKIRPVSGTEHKDAFTFRVLESEEDSLRILFENHTNLTVIPLFFPSVGSDEEYMLHPFARSGWSGEAEYMRRFARLKGGEAMIFTIPVSWDVKRITDPNYRKKFSKGRLQSGKYKIGLQLRVYLNTEFEVKNSHSGVSAGS</sequence>
<reference evidence="3" key="2">
    <citation type="submission" date="2023-07" db="EMBL/GenBank/DDBJ databases">
        <title>Identification and characterization of horizontal gene transfer across gut microbiota members of farm animals based on homology search.</title>
        <authorList>
            <person name="Schwarzerova J."/>
            <person name="Nykrynova M."/>
            <person name="Jureckova K."/>
            <person name="Cejkova D."/>
            <person name="Rychlik I."/>
        </authorList>
    </citation>
    <scope>NUCLEOTIDE SEQUENCE [LARGE SCALE GENOMIC DNA]</scope>
    <source>
        <strain evidence="3">ET4</strain>
    </source>
</reference>
<name>A0ABT7U7U4_9BACE</name>
<gene>
    <name evidence="2" type="ORF">QUW02_11780</name>
</gene>
<accession>A0ABT7U7U4</accession>
<proteinExistence type="predicted"/>
<feature type="signal peptide" evidence="1">
    <location>
        <begin position="1"/>
        <end position="20"/>
    </location>
</feature>
<comment type="caution">
    <text evidence="2">The sequence shown here is derived from an EMBL/GenBank/DDBJ whole genome shotgun (WGS) entry which is preliminary data.</text>
</comment>
<reference evidence="2 3" key="1">
    <citation type="submission" date="2023-06" db="EMBL/GenBank/DDBJ databases">
        <authorList>
            <person name="Zeman M."/>
            <person name="Kubasova T."/>
            <person name="Jahodarova E."/>
            <person name="Nykrynova M."/>
            <person name="Rychlik I."/>
        </authorList>
    </citation>
    <scope>NUCLEOTIDE SEQUENCE [LARGE SCALE GENOMIC DNA]</scope>
    <source>
        <strain evidence="2 3">ET4</strain>
    </source>
</reference>
<keyword evidence="1" id="KW-0732">Signal</keyword>
<feature type="chain" id="PRO_5046509059" evidence="1">
    <location>
        <begin position="21"/>
        <end position="300"/>
    </location>
</feature>
<protein>
    <submittedName>
        <fullName evidence="2">Uncharacterized protein</fullName>
    </submittedName>
</protein>
<evidence type="ECO:0000313" key="3">
    <source>
        <dbReference type="Proteomes" id="UP001228403"/>
    </source>
</evidence>
<evidence type="ECO:0000313" key="2">
    <source>
        <dbReference type="EMBL" id="MDM8146590.1"/>
    </source>
</evidence>
<keyword evidence="3" id="KW-1185">Reference proteome</keyword>
<evidence type="ECO:0000256" key="1">
    <source>
        <dbReference type="SAM" id="SignalP"/>
    </source>
</evidence>
<dbReference type="EMBL" id="JAUDCF010000037">
    <property type="protein sequence ID" value="MDM8146590.1"/>
    <property type="molecule type" value="Genomic_DNA"/>
</dbReference>
<organism evidence="2 3">
    <name type="scientific">Bacteroides eggerthii</name>
    <dbReference type="NCBI Taxonomy" id="28111"/>
    <lineage>
        <taxon>Bacteria</taxon>
        <taxon>Pseudomonadati</taxon>
        <taxon>Bacteroidota</taxon>
        <taxon>Bacteroidia</taxon>
        <taxon>Bacteroidales</taxon>
        <taxon>Bacteroidaceae</taxon>
        <taxon>Bacteroides</taxon>
    </lineage>
</organism>
<dbReference type="Proteomes" id="UP001228403">
    <property type="component" value="Unassembled WGS sequence"/>
</dbReference>